<dbReference type="OrthoDB" id="1274006at2"/>
<reference evidence="2 3" key="1">
    <citation type="submission" date="2018-09" db="EMBL/GenBank/DDBJ databases">
        <title>Genomic Encyclopedia of Archaeal and Bacterial Type Strains, Phase II (KMG-II): from individual species to whole genera.</title>
        <authorList>
            <person name="Goeker M."/>
        </authorList>
    </citation>
    <scope>NUCLEOTIDE SEQUENCE [LARGE SCALE GENOMIC DNA]</scope>
    <source>
        <strain evidence="2 3">DSM 27148</strain>
    </source>
</reference>
<protein>
    <submittedName>
        <fullName evidence="2">Uncharacterized protein</fullName>
    </submittedName>
</protein>
<gene>
    <name evidence="2" type="ORF">BC643_4238</name>
</gene>
<evidence type="ECO:0000313" key="2">
    <source>
        <dbReference type="EMBL" id="RKD86540.1"/>
    </source>
</evidence>
<dbReference type="Proteomes" id="UP000283387">
    <property type="component" value="Unassembled WGS sequence"/>
</dbReference>
<feature type="chain" id="PRO_5019544756" evidence="1">
    <location>
        <begin position="20"/>
        <end position="262"/>
    </location>
</feature>
<feature type="signal peptide" evidence="1">
    <location>
        <begin position="1"/>
        <end position="19"/>
    </location>
</feature>
<dbReference type="EMBL" id="RAPN01000004">
    <property type="protein sequence ID" value="RKD86540.1"/>
    <property type="molecule type" value="Genomic_DNA"/>
</dbReference>
<organism evidence="2 3">
    <name type="scientific">Mangrovibacterium diazotrophicum</name>
    <dbReference type="NCBI Taxonomy" id="1261403"/>
    <lineage>
        <taxon>Bacteria</taxon>
        <taxon>Pseudomonadati</taxon>
        <taxon>Bacteroidota</taxon>
        <taxon>Bacteroidia</taxon>
        <taxon>Marinilabiliales</taxon>
        <taxon>Prolixibacteraceae</taxon>
        <taxon>Mangrovibacterium</taxon>
    </lineage>
</organism>
<sequence length="262" mass="28596">MKRIFLLAAFIASVMTISAQETYKYVIIPTTAPEIGKGIDPYGVCSSLQKALSAKSIVCMFEGPDRPTNYCDGLNAEIVKENSLLKNKVSITLKDCMNRVVWTGVGSGMSKEYRPGYAEAIEDALKDLNEMPAVKFDQPQSTTSPAPVAKAEVVAAPVVAENAVTEDYTPQNIYYDDTYLVDYVSSPNGDRKLIVLNSNSLGYDKMQEIAILTPSDLTGIYTVKFVQPNGDEWSGVANESGSELKISIKSGDEKKVITLHKQ</sequence>
<evidence type="ECO:0000313" key="3">
    <source>
        <dbReference type="Proteomes" id="UP000283387"/>
    </source>
</evidence>
<comment type="caution">
    <text evidence="2">The sequence shown here is derived from an EMBL/GenBank/DDBJ whole genome shotgun (WGS) entry which is preliminary data.</text>
</comment>
<proteinExistence type="predicted"/>
<evidence type="ECO:0000256" key="1">
    <source>
        <dbReference type="SAM" id="SignalP"/>
    </source>
</evidence>
<keyword evidence="3" id="KW-1185">Reference proteome</keyword>
<accession>A0A419VWL1</accession>
<name>A0A419VWL1_9BACT</name>
<dbReference type="RefSeq" id="WP_147377295.1">
    <property type="nucleotide sequence ID" value="NZ_RAPN01000004.1"/>
</dbReference>
<keyword evidence="1" id="KW-0732">Signal</keyword>
<dbReference type="AlphaFoldDB" id="A0A419VWL1"/>